<dbReference type="OrthoDB" id="5416097at2759"/>
<accession>A0A9W8RXZ5</accession>
<evidence type="ECO:0000259" key="1">
    <source>
        <dbReference type="Pfam" id="PF13391"/>
    </source>
</evidence>
<dbReference type="InterPro" id="IPR003615">
    <property type="entry name" value="HNH_nuc"/>
</dbReference>
<sequence>MFQDLGSMLQDVEIEKRRGYAYNVETILRGCHDPHFRLNHKHLATFLTVPKVTLKRGGKLSCSQPRDIQKLQDTQNDASPFTELYDRLENVWRFARYYMQRLIRIKVEDDVTSNKAKEKKDYSHPEEIKCLERDGNACAITRLPNPEVCHIYPFAFNNRENTVDLFKATKTLLGEKFYNHYRQYFADPSQPTATNRIWNMICLNPQLHSWWCKGYFAFKCMGIQPMPGSLNDEVTVIVQFRWMPGISRKLDDPIRLYGAPNDFDTLIKEVNEFHDLIDSKSEHLEDLRATGMQLPTSGYYLFFIMNMDDSLKFKDMIDLQWACIKLIALSGGLDSPALYLDDEQDEYLTDQLPILPVEEVESIQAQQ</sequence>
<gene>
    <name evidence="2" type="ORF">NW762_007838</name>
</gene>
<dbReference type="Pfam" id="PF13391">
    <property type="entry name" value="HNH_2"/>
    <property type="match status" value="1"/>
</dbReference>
<protein>
    <recommendedName>
        <fullName evidence="1">HNH nuclease domain-containing protein</fullName>
    </recommendedName>
</protein>
<dbReference type="AlphaFoldDB" id="A0A9W8RXZ5"/>
<keyword evidence="3" id="KW-1185">Reference proteome</keyword>
<proteinExistence type="predicted"/>
<organism evidence="2 3">
    <name type="scientific">Fusarium torreyae</name>
    <dbReference type="NCBI Taxonomy" id="1237075"/>
    <lineage>
        <taxon>Eukaryota</taxon>
        <taxon>Fungi</taxon>
        <taxon>Dikarya</taxon>
        <taxon>Ascomycota</taxon>
        <taxon>Pezizomycotina</taxon>
        <taxon>Sordariomycetes</taxon>
        <taxon>Hypocreomycetidae</taxon>
        <taxon>Hypocreales</taxon>
        <taxon>Nectriaceae</taxon>
        <taxon>Fusarium</taxon>
    </lineage>
</organism>
<evidence type="ECO:0000313" key="3">
    <source>
        <dbReference type="Proteomes" id="UP001152049"/>
    </source>
</evidence>
<feature type="domain" description="HNH nuclease" evidence="1">
    <location>
        <begin position="138"/>
        <end position="219"/>
    </location>
</feature>
<dbReference type="Proteomes" id="UP001152049">
    <property type="component" value="Unassembled WGS sequence"/>
</dbReference>
<name>A0A9W8RXZ5_9HYPO</name>
<reference evidence="2" key="1">
    <citation type="submission" date="2022-09" db="EMBL/GenBank/DDBJ databases">
        <title>Fusarium specimens isolated from Avocado Roots.</title>
        <authorList>
            <person name="Stajich J."/>
            <person name="Roper C."/>
            <person name="Heimlech-Rivalta G."/>
        </authorList>
    </citation>
    <scope>NUCLEOTIDE SEQUENCE</scope>
    <source>
        <strain evidence="2">CF00136</strain>
    </source>
</reference>
<evidence type="ECO:0000313" key="2">
    <source>
        <dbReference type="EMBL" id="KAJ4258751.1"/>
    </source>
</evidence>
<dbReference type="EMBL" id="JAOQAZ010000015">
    <property type="protein sequence ID" value="KAJ4258751.1"/>
    <property type="molecule type" value="Genomic_DNA"/>
</dbReference>
<comment type="caution">
    <text evidence="2">The sequence shown here is derived from an EMBL/GenBank/DDBJ whole genome shotgun (WGS) entry which is preliminary data.</text>
</comment>